<evidence type="ECO:0000313" key="5">
    <source>
        <dbReference type="EMBL" id="KAJ2902975.1"/>
    </source>
</evidence>
<dbReference type="InterPro" id="IPR023393">
    <property type="entry name" value="START-like_dom_sf"/>
</dbReference>
<dbReference type="GO" id="GO:0005739">
    <property type="term" value="C:mitochondrion"/>
    <property type="evidence" value="ECO:0007669"/>
    <property type="project" value="TreeGrafter"/>
</dbReference>
<feature type="domain" description="Coenzyme Q-binding protein COQ10 START" evidence="4">
    <location>
        <begin position="50"/>
        <end position="222"/>
    </location>
</feature>
<evidence type="ECO:0000259" key="4">
    <source>
        <dbReference type="Pfam" id="PF03364"/>
    </source>
</evidence>
<proteinExistence type="inferred from homology"/>
<comment type="similarity">
    <text evidence="1">Belongs to the COQ10 family.</text>
</comment>
<dbReference type="GO" id="GO:0048039">
    <property type="term" value="F:ubiquinone binding"/>
    <property type="evidence" value="ECO:0007669"/>
    <property type="project" value="InterPro"/>
</dbReference>
<reference evidence="5" key="1">
    <citation type="submission" date="2022-07" db="EMBL/GenBank/DDBJ databases">
        <title>Draft genome sequence of Zalerion maritima ATCC 34329, a (micro)plastics degrading marine fungus.</title>
        <authorList>
            <person name="Paco A."/>
            <person name="Goncalves M.F.M."/>
            <person name="Rocha-Santos T.A.P."/>
            <person name="Alves A."/>
        </authorList>
    </citation>
    <scope>NUCLEOTIDE SEQUENCE</scope>
    <source>
        <strain evidence="5">ATCC 34329</strain>
    </source>
</reference>
<evidence type="ECO:0000256" key="2">
    <source>
        <dbReference type="ARBA" id="ARBA00011814"/>
    </source>
</evidence>
<dbReference type="InterPro" id="IPR005031">
    <property type="entry name" value="COQ10_START"/>
</dbReference>
<dbReference type="Gene3D" id="3.30.530.20">
    <property type="match status" value="1"/>
</dbReference>
<dbReference type="InterPro" id="IPR044996">
    <property type="entry name" value="COQ10-like"/>
</dbReference>
<gene>
    <name evidence="5" type="ORF">MKZ38_010559</name>
</gene>
<dbReference type="PANTHER" id="PTHR12901:SF10">
    <property type="entry name" value="COENZYME Q-BINDING PROTEIN COQ10, MITOCHONDRIAL"/>
    <property type="match status" value="1"/>
</dbReference>
<comment type="function">
    <text evidence="3">Required for the function of coenzyme Q in the respiratory chain. May serve as a chaperone or may be involved in the transport of Q6 from its site of synthesis to the catalytic sites of the respiratory complexes.</text>
</comment>
<comment type="caution">
    <text evidence="5">The sequence shown here is derived from an EMBL/GenBank/DDBJ whole genome shotgun (WGS) entry which is preliminary data.</text>
</comment>
<dbReference type="SUPFAM" id="SSF55961">
    <property type="entry name" value="Bet v1-like"/>
    <property type="match status" value="1"/>
</dbReference>
<dbReference type="AlphaFoldDB" id="A0AAD5WSD8"/>
<dbReference type="Proteomes" id="UP001201980">
    <property type="component" value="Unassembled WGS sequence"/>
</dbReference>
<sequence>MALRSPLRPISSLSRISCLRIRTNPCPKRTFFPGLTSNTPQILTASRELPYSSSRLFDLVADVDSYSQFVPYCQQSRVTHWKTATGGQKLPTQADLRVGWGAFEEVFTSRLVCDPATGLVEARSGEGIEPAEAQEAGSTPAGSTTSAGVVPVGLGSAGNVFASLVTRWMVKPLLINKEALGGGKESSQVELYIKFQFTNPLYAAVSSAVSDKMAGVMIEAFEGQAKKRLRPS</sequence>
<dbReference type="GO" id="GO:0045333">
    <property type="term" value="P:cellular respiration"/>
    <property type="evidence" value="ECO:0007669"/>
    <property type="project" value="InterPro"/>
</dbReference>
<name>A0AAD5WSD8_9PEZI</name>
<comment type="subunit">
    <text evidence="2">Interacts with coenzyme Q.</text>
</comment>
<dbReference type="EMBL" id="JAKWBI020000094">
    <property type="protein sequence ID" value="KAJ2902975.1"/>
    <property type="molecule type" value="Genomic_DNA"/>
</dbReference>
<organism evidence="5 6">
    <name type="scientific">Zalerion maritima</name>
    <dbReference type="NCBI Taxonomy" id="339359"/>
    <lineage>
        <taxon>Eukaryota</taxon>
        <taxon>Fungi</taxon>
        <taxon>Dikarya</taxon>
        <taxon>Ascomycota</taxon>
        <taxon>Pezizomycotina</taxon>
        <taxon>Sordariomycetes</taxon>
        <taxon>Lulworthiomycetidae</taxon>
        <taxon>Lulworthiales</taxon>
        <taxon>Lulworthiaceae</taxon>
        <taxon>Zalerion</taxon>
    </lineage>
</organism>
<evidence type="ECO:0000256" key="3">
    <source>
        <dbReference type="ARBA" id="ARBA00024947"/>
    </source>
</evidence>
<evidence type="ECO:0000256" key="1">
    <source>
        <dbReference type="ARBA" id="ARBA00006885"/>
    </source>
</evidence>
<evidence type="ECO:0000313" key="6">
    <source>
        <dbReference type="Proteomes" id="UP001201980"/>
    </source>
</evidence>
<dbReference type="PANTHER" id="PTHR12901">
    <property type="entry name" value="SPERM PROTEIN HOMOLOG"/>
    <property type="match status" value="1"/>
</dbReference>
<protein>
    <submittedName>
        <fullName evidence="5">Coenzyme Q-binding protein COQ10-like protein</fullName>
    </submittedName>
</protein>
<accession>A0AAD5WSD8</accession>
<dbReference type="Pfam" id="PF03364">
    <property type="entry name" value="Polyketide_cyc"/>
    <property type="match status" value="1"/>
</dbReference>
<dbReference type="CDD" id="cd07813">
    <property type="entry name" value="COQ10p_like"/>
    <property type="match status" value="1"/>
</dbReference>
<keyword evidence="6" id="KW-1185">Reference proteome</keyword>